<proteinExistence type="predicted"/>
<dbReference type="Proteomes" id="UP000429555">
    <property type="component" value="Unassembled WGS sequence"/>
</dbReference>
<keyword evidence="3" id="KW-1185">Reference proteome</keyword>
<reference evidence="2 3" key="1">
    <citation type="submission" date="2019-11" db="EMBL/GenBank/DDBJ databases">
        <title>Pseudomonas flavidum sp. nov., isolated from Baiyang Lake.</title>
        <authorList>
            <person name="Zhao Y."/>
        </authorList>
    </citation>
    <scope>NUCLEOTIDE SEQUENCE [LARGE SCALE GENOMIC DNA]</scope>
    <source>
        <strain evidence="3">R-22-3 w-18</strain>
    </source>
</reference>
<keyword evidence="1" id="KW-0472">Membrane</keyword>
<accession>A0A6I4KPW7</accession>
<evidence type="ECO:0008006" key="4">
    <source>
        <dbReference type="Google" id="ProtNLM"/>
    </source>
</evidence>
<sequence length="373" mass="42333">MDKPRKAGDSQGFPGGRVSYLAPLPLPTGEPPHDYAHAIGEVNDTYLSFGTGLPPVFGWQLRLGGPFSVGIIMPGILFPLLIALLIPLIGGTLLDTWQMTVGMFEEGLKIGSMGALAMLVLALATWWHNHIQHKTVIATRFNRQRREVCFVPEGHTEPIFVPWEQVSAWVIEARGVTQYGVQSQFAMGVGFHHTPSGQDYTLEFATGGLGMAIGNWEAIRAYMDHEIHSLKDIQDTFDLQGPDDPPHEGLHTFYSARERMRRRYREGEVGKWYVLGWYLYHLCTLWTLPFHLTEWDIGRVKRMHQRNVPEAMRAWSEPLPPEQWAKPSDELLRQRELLANLRQRHPQSSIFHLMAEVVRRASSDRKQAGAVSR</sequence>
<feature type="transmembrane region" description="Helical" evidence="1">
    <location>
        <begin position="67"/>
        <end position="90"/>
    </location>
</feature>
<feature type="transmembrane region" description="Helical" evidence="1">
    <location>
        <begin position="272"/>
        <end position="292"/>
    </location>
</feature>
<dbReference type="EMBL" id="WKJZ01000001">
    <property type="protein sequence ID" value="MVW74375.1"/>
    <property type="molecule type" value="Genomic_DNA"/>
</dbReference>
<keyword evidence="1" id="KW-1133">Transmembrane helix</keyword>
<evidence type="ECO:0000256" key="1">
    <source>
        <dbReference type="SAM" id="Phobius"/>
    </source>
</evidence>
<evidence type="ECO:0000313" key="3">
    <source>
        <dbReference type="Proteomes" id="UP000429555"/>
    </source>
</evidence>
<organism evidence="2 3">
    <name type="scientific">Pseudomonas xionganensis</name>
    <dbReference type="NCBI Taxonomy" id="2654845"/>
    <lineage>
        <taxon>Bacteria</taxon>
        <taxon>Pseudomonadati</taxon>
        <taxon>Pseudomonadota</taxon>
        <taxon>Gammaproteobacteria</taxon>
        <taxon>Pseudomonadales</taxon>
        <taxon>Pseudomonadaceae</taxon>
        <taxon>Pseudomonas</taxon>
    </lineage>
</organism>
<protein>
    <recommendedName>
        <fullName evidence="4">Transmembrane protein</fullName>
    </recommendedName>
</protein>
<comment type="caution">
    <text evidence="2">The sequence shown here is derived from an EMBL/GenBank/DDBJ whole genome shotgun (WGS) entry which is preliminary data.</text>
</comment>
<evidence type="ECO:0000313" key="2">
    <source>
        <dbReference type="EMBL" id="MVW74375.1"/>
    </source>
</evidence>
<gene>
    <name evidence="2" type="ORF">GJV18_03500</name>
</gene>
<feature type="transmembrane region" description="Helical" evidence="1">
    <location>
        <begin position="110"/>
        <end position="127"/>
    </location>
</feature>
<dbReference type="AlphaFoldDB" id="A0A6I4KPW7"/>
<keyword evidence="1" id="KW-0812">Transmembrane</keyword>
<name>A0A6I4KPW7_9PSED</name>